<keyword evidence="10" id="KW-1185">Reference proteome</keyword>
<keyword evidence="5 7" id="KW-1133">Transmembrane helix</keyword>
<dbReference type="RefSeq" id="WP_090748451.1">
    <property type="nucleotide sequence ID" value="NZ_FOBW01000013.1"/>
</dbReference>
<sequence>MTRYILRRLWYMFITLFIIASVSFFLMKLLPGSPLNAEDKLSEQQKTIILEKYGLNDPVPVQYVKYLGGLVQGDLGISFAFDNTPVTDILADRIGPSAIIGFQALIVGTLLGILLGLTASIFRNGPLDYSSTIIAVLGTSIPSFVFAGLLQYLLAVKWGLLPVALWGEFKHTILPTIALAIHPMATAARFTRTEMVEVLHSNYITTARAKGVNESGIIWKHGLRNALIPLVTVTGPMAVSLMTGSLVIEQIFAIPGIGEQFVKSVMVNDYPTIMGTTLMFAFLFVGIILVIDLLYGLIDPRIRLAGGNK</sequence>
<evidence type="ECO:0000256" key="1">
    <source>
        <dbReference type="ARBA" id="ARBA00004651"/>
    </source>
</evidence>
<comment type="subcellular location">
    <subcellularLocation>
        <location evidence="1 7">Cell membrane</location>
        <topology evidence="1 7">Multi-pass membrane protein</topology>
    </subcellularLocation>
</comment>
<evidence type="ECO:0000259" key="8">
    <source>
        <dbReference type="PROSITE" id="PS50928"/>
    </source>
</evidence>
<dbReference type="STRING" id="930146.SAMN05192533_11357"/>
<dbReference type="InterPro" id="IPR000515">
    <property type="entry name" value="MetI-like"/>
</dbReference>
<keyword evidence="2 7" id="KW-0813">Transport</keyword>
<evidence type="ECO:0000256" key="6">
    <source>
        <dbReference type="ARBA" id="ARBA00023136"/>
    </source>
</evidence>
<dbReference type="Gene3D" id="1.10.3720.10">
    <property type="entry name" value="MetI-like"/>
    <property type="match status" value="1"/>
</dbReference>
<dbReference type="EMBL" id="FOBW01000013">
    <property type="protein sequence ID" value="SEN43932.1"/>
    <property type="molecule type" value="Genomic_DNA"/>
</dbReference>
<gene>
    <name evidence="9" type="ORF">SAMN05192533_11357</name>
</gene>
<feature type="transmembrane region" description="Helical" evidence="7">
    <location>
        <begin position="9"/>
        <end position="30"/>
    </location>
</feature>
<evidence type="ECO:0000313" key="10">
    <source>
        <dbReference type="Proteomes" id="UP000198553"/>
    </source>
</evidence>
<dbReference type="InterPro" id="IPR045621">
    <property type="entry name" value="BPD_transp_1_N"/>
</dbReference>
<feature type="transmembrane region" description="Helical" evidence="7">
    <location>
        <begin position="273"/>
        <end position="295"/>
    </location>
</feature>
<comment type="similarity">
    <text evidence="7">Belongs to the binding-protein-dependent transport system permease family.</text>
</comment>
<dbReference type="Proteomes" id="UP000198553">
    <property type="component" value="Unassembled WGS sequence"/>
</dbReference>
<dbReference type="PROSITE" id="PS50928">
    <property type="entry name" value="ABC_TM1"/>
    <property type="match status" value="1"/>
</dbReference>
<feature type="transmembrane region" description="Helical" evidence="7">
    <location>
        <begin position="100"/>
        <end position="122"/>
    </location>
</feature>
<proteinExistence type="inferred from homology"/>
<evidence type="ECO:0000256" key="3">
    <source>
        <dbReference type="ARBA" id="ARBA00022475"/>
    </source>
</evidence>
<dbReference type="GO" id="GO:0055085">
    <property type="term" value="P:transmembrane transport"/>
    <property type="evidence" value="ECO:0007669"/>
    <property type="project" value="InterPro"/>
</dbReference>
<dbReference type="AlphaFoldDB" id="A0A1H8GIV5"/>
<evidence type="ECO:0000256" key="7">
    <source>
        <dbReference type="RuleBase" id="RU363032"/>
    </source>
</evidence>
<feature type="domain" description="ABC transmembrane type-1" evidence="8">
    <location>
        <begin position="94"/>
        <end position="295"/>
    </location>
</feature>
<dbReference type="InterPro" id="IPR035906">
    <property type="entry name" value="MetI-like_sf"/>
</dbReference>
<dbReference type="Pfam" id="PF19300">
    <property type="entry name" value="BPD_transp_1_N"/>
    <property type="match status" value="1"/>
</dbReference>
<dbReference type="GO" id="GO:0005886">
    <property type="term" value="C:plasma membrane"/>
    <property type="evidence" value="ECO:0007669"/>
    <property type="project" value="UniProtKB-SubCell"/>
</dbReference>
<evidence type="ECO:0000256" key="4">
    <source>
        <dbReference type="ARBA" id="ARBA00022692"/>
    </source>
</evidence>
<dbReference type="CDD" id="cd06261">
    <property type="entry name" value="TM_PBP2"/>
    <property type="match status" value="1"/>
</dbReference>
<reference evidence="10" key="1">
    <citation type="submission" date="2016-10" db="EMBL/GenBank/DDBJ databases">
        <authorList>
            <person name="Varghese N."/>
            <person name="Submissions S."/>
        </authorList>
    </citation>
    <scope>NUCLEOTIDE SEQUENCE [LARGE SCALE GENOMIC DNA]</scope>
    <source>
        <strain evidence="10">B48,IBRC-M 10115,DSM 25386,CECT 8001</strain>
    </source>
</reference>
<keyword evidence="3" id="KW-1003">Cell membrane</keyword>
<dbReference type="PANTHER" id="PTHR43163">
    <property type="entry name" value="DIPEPTIDE TRANSPORT SYSTEM PERMEASE PROTEIN DPPB-RELATED"/>
    <property type="match status" value="1"/>
</dbReference>
<feature type="transmembrane region" description="Helical" evidence="7">
    <location>
        <begin position="227"/>
        <end position="253"/>
    </location>
</feature>
<protein>
    <submittedName>
        <fullName evidence="9">Oligopeptide transport system permease protein</fullName>
    </submittedName>
</protein>
<evidence type="ECO:0000256" key="5">
    <source>
        <dbReference type="ARBA" id="ARBA00022989"/>
    </source>
</evidence>
<feature type="transmembrane region" description="Helical" evidence="7">
    <location>
        <begin position="134"/>
        <end position="153"/>
    </location>
</feature>
<dbReference type="SUPFAM" id="SSF161098">
    <property type="entry name" value="MetI-like"/>
    <property type="match status" value="1"/>
</dbReference>
<accession>A0A1H8GIV5</accession>
<dbReference type="OrthoDB" id="9773683at2"/>
<dbReference type="NCBIfam" id="NF045471">
    <property type="entry name" value="Opp3B"/>
    <property type="match status" value="1"/>
</dbReference>
<evidence type="ECO:0000313" key="9">
    <source>
        <dbReference type="EMBL" id="SEN43932.1"/>
    </source>
</evidence>
<dbReference type="PANTHER" id="PTHR43163:SF6">
    <property type="entry name" value="DIPEPTIDE TRANSPORT SYSTEM PERMEASE PROTEIN DPPB-RELATED"/>
    <property type="match status" value="1"/>
</dbReference>
<dbReference type="Pfam" id="PF00528">
    <property type="entry name" value="BPD_transp_1"/>
    <property type="match status" value="1"/>
</dbReference>
<keyword evidence="4 7" id="KW-0812">Transmembrane</keyword>
<name>A0A1H8GIV5_9BACI</name>
<keyword evidence="6 7" id="KW-0472">Membrane</keyword>
<organism evidence="9 10">
    <name type="scientific">Mesobacillus persicus</name>
    <dbReference type="NCBI Taxonomy" id="930146"/>
    <lineage>
        <taxon>Bacteria</taxon>
        <taxon>Bacillati</taxon>
        <taxon>Bacillota</taxon>
        <taxon>Bacilli</taxon>
        <taxon>Bacillales</taxon>
        <taxon>Bacillaceae</taxon>
        <taxon>Mesobacillus</taxon>
    </lineage>
</organism>
<evidence type="ECO:0000256" key="2">
    <source>
        <dbReference type="ARBA" id="ARBA00022448"/>
    </source>
</evidence>